<dbReference type="InterPro" id="IPR002686">
    <property type="entry name" value="Transposase_17"/>
</dbReference>
<dbReference type="SMART" id="SM01321">
    <property type="entry name" value="Y1_Tnp"/>
    <property type="match status" value="1"/>
</dbReference>
<reference evidence="2 3" key="1">
    <citation type="submission" date="2019-08" db="EMBL/GenBank/DDBJ databases">
        <title>In-depth cultivation of the pig gut microbiome towards novel bacterial diversity and tailored functional studies.</title>
        <authorList>
            <person name="Wylensek D."/>
            <person name="Hitch T.C.A."/>
            <person name="Clavel T."/>
        </authorList>
    </citation>
    <scope>NUCLEOTIDE SEQUENCE [LARGE SCALE GENOMIC DNA]</scope>
    <source>
        <strain evidence="2 3">LKV-178-WT-2A</strain>
    </source>
</reference>
<dbReference type="Proteomes" id="UP000438914">
    <property type="component" value="Unassembled WGS sequence"/>
</dbReference>
<dbReference type="PANTHER" id="PTHR36966:SF1">
    <property type="entry name" value="REP-ASSOCIATED TYROSINE TRANSPOSASE"/>
    <property type="match status" value="1"/>
</dbReference>
<accession>A0A7K0KIB8</accession>
<organism evidence="2 3">
    <name type="scientific">Hallella mizrahii</name>
    <dbReference type="NCBI Taxonomy" id="2606637"/>
    <lineage>
        <taxon>Bacteria</taxon>
        <taxon>Pseudomonadati</taxon>
        <taxon>Bacteroidota</taxon>
        <taxon>Bacteroidia</taxon>
        <taxon>Bacteroidales</taxon>
        <taxon>Prevotellaceae</taxon>
        <taxon>Hallella</taxon>
    </lineage>
</organism>
<dbReference type="GO" id="GO:0004803">
    <property type="term" value="F:transposase activity"/>
    <property type="evidence" value="ECO:0007669"/>
    <property type="project" value="InterPro"/>
</dbReference>
<dbReference type="InterPro" id="IPR052715">
    <property type="entry name" value="RAYT_transposase"/>
</dbReference>
<evidence type="ECO:0000313" key="3">
    <source>
        <dbReference type="Proteomes" id="UP000438914"/>
    </source>
</evidence>
<dbReference type="InterPro" id="IPR036515">
    <property type="entry name" value="Transposase_17_sf"/>
</dbReference>
<dbReference type="Gene3D" id="3.30.70.1290">
    <property type="entry name" value="Transposase IS200-like"/>
    <property type="match status" value="1"/>
</dbReference>
<evidence type="ECO:0000259" key="1">
    <source>
        <dbReference type="SMART" id="SM01321"/>
    </source>
</evidence>
<keyword evidence="3" id="KW-1185">Reference proteome</keyword>
<gene>
    <name evidence="2" type="ORF">FYJ73_13615</name>
</gene>
<comment type="caution">
    <text evidence="2">The sequence shown here is derived from an EMBL/GenBank/DDBJ whole genome shotgun (WGS) entry which is preliminary data.</text>
</comment>
<dbReference type="PANTHER" id="PTHR36966">
    <property type="entry name" value="REP-ASSOCIATED TYROSINE TRANSPOSASE"/>
    <property type="match status" value="1"/>
</dbReference>
<dbReference type="RefSeq" id="WP_154535274.1">
    <property type="nucleotide sequence ID" value="NZ_VUNG01000047.1"/>
</dbReference>
<dbReference type="GO" id="GO:0043565">
    <property type="term" value="F:sequence-specific DNA binding"/>
    <property type="evidence" value="ECO:0007669"/>
    <property type="project" value="TreeGrafter"/>
</dbReference>
<dbReference type="EMBL" id="VUNG01000047">
    <property type="protein sequence ID" value="MST85687.1"/>
    <property type="molecule type" value="Genomic_DNA"/>
</dbReference>
<feature type="domain" description="Transposase IS200-like" evidence="1">
    <location>
        <begin position="29"/>
        <end position="178"/>
    </location>
</feature>
<name>A0A7K0KIB8_9BACT</name>
<dbReference type="SUPFAM" id="SSF143422">
    <property type="entry name" value="Transposase IS200-like"/>
    <property type="match status" value="1"/>
</dbReference>
<dbReference type="AlphaFoldDB" id="A0A7K0KIB8"/>
<protein>
    <recommendedName>
        <fullName evidence="1">Transposase IS200-like domain-containing protein</fullName>
    </recommendedName>
</protein>
<evidence type="ECO:0000313" key="2">
    <source>
        <dbReference type="EMBL" id="MST85687.1"/>
    </source>
</evidence>
<dbReference type="GO" id="GO:0006313">
    <property type="term" value="P:DNA transposition"/>
    <property type="evidence" value="ECO:0007669"/>
    <property type="project" value="InterPro"/>
</dbReference>
<sequence length="333" mass="38823">MNEEQYLRHKPFAGPLKPSMLRAPFNDYHARRIYLLTVTTVNRYPWLGEVVGHTTASRYTLDYPHIVPSPLGLAVLDAWRHIPDFVPEISIVDFQLMPDHLHGILFVHERMARHLGNVVGGFKKSCNAAFRRIILHEEVNPKEQRHKDGNMLWQLGYNDRLLNDEGQMERWRRYLHDNPYRLMMKREHRDLFRVQHNFEYAGYSFSAIGNRFLLDYPEKKVVQCSRRLTAEQIEAQRQQCLKDAARGVVFISPSISPGEKTIMRSLFLQGCSLIHLRENGFTDYSKPTGRSMQACAEGRLLLLAPWEHHNARTTIRRDQCLSLNEMAKALSEC</sequence>
<proteinExistence type="predicted"/>